<evidence type="ECO:0000256" key="1">
    <source>
        <dbReference type="SAM" id="MobiDB-lite"/>
    </source>
</evidence>
<evidence type="ECO:0000313" key="3">
    <source>
        <dbReference type="Proteomes" id="UP000294498"/>
    </source>
</evidence>
<dbReference type="Proteomes" id="UP000294498">
    <property type="component" value="Unassembled WGS sequence"/>
</dbReference>
<protein>
    <submittedName>
        <fullName evidence="2">Uncharacterized protein</fullName>
    </submittedName>
</protein>
<dbReference type="RefSeq" id="WP_133998725.1">
    <property type="nucleotide sequence ID" value="NZ_SODV01000002.1"/>
</dbReference>
<comment type="caution">
    <text evidence="2">The sequence shown here is derived from an EMBL/GenBank/DDBJ whole genome shotgun (WGS) entry which is preliminary data.</text>
</comment>
<accession>A0A4V3GKV3</accession>
<reference evidence="2 3" key="1">
    <citation type="submission" date="2019-03" db="EMBL/GenBank/DDBJ databases">
        <title>Genomic Encyclopedia of Type Strains, Phase IV (KMG-IV): sequencing the most valuable type-strain genomes for metagenomic binning, comparative biology and taxonomic classification.</title>
        <authorList>
            <person name="Goeker M."/>
        </authorList>
    </citation>
    <scope>NUCLEOTIDE SEQUENCE [LARGE SCALE GENOMIC DNA]</scope>
    <source>
        <strain evidence="2 3">DSM 100059</strain>
    </source>
</reference>
<organism evidence="2 3">
    <name type="scientific">Dinghuibacter silviterrae</name>
    <dbReference type="NCBI Taxonomy" id="1539049"/>
    <lineage>
        <taxon>Bacteria</taxon>
        <taxon>Pseudomonadati</taxon>
        <taxon>Bacteroidota</taxon>
        <taxon>Chitinophagia</taxon>
        <taxon>Chitinophagales</taxon>
        <taxon>Chitinophagaceae</taxon>
        <taxon>Dinghuibacter</taxon>
    </lineage>
</organism>
<dbReference type="OrthoDB" id="683697at2"/>
<dbReference type="AlphaFoldDB" id="A0A4V3GKV3"/>
<dbReference type="EMBL" id="SODV01000002">
    <property type="protein sequence ID" value="TDW97102.1"/>
    <property type="molecule type" value="Genomic_DNA"/>
</dbReference>
<keyword evidence="3" id="KW-1185">Reference proteome</keyword>
<sequence>MSLFARILDVHQDWVIAKHYDEVSLSSPEPKGAFMKRLTEAFQEVVNDAFMSSGLMDLSVPTTGYFGADKDPVHYKFNFEYDPNGLKLHLCSLEARMQGEPQVYMIPKDQYRALPDAQTVYQRLHLVEKKNLPQALQARPSPAPGKAIPRHR</sequence>
<evidence type="ECO:0000313" key="2">
    <source>
        <dbReference type="EMBL" id="TDW97102.1"/>
    </source>
</evidence>
<feature type="region of interest" description="Disordered" evidence="1">
    <location>
        <begin position="132"/>
        <end position="152"/>
    </location>
</feature>
<proteinExistence type="predicted"/>
<name>A0A4V3GKV3_9BACT</name>
<gene>
    <name evidence="2" type="ORF">EDB95_4943</name>
</gene>